<feature type="chain" id="PRO_5047439869" description="GLPGLI family protein" evidence="1">
    <location>
        <begin position="19"/>
        <end position="349"/>
    </location>
</feature>
<organism evidence="2 3">
    <name type="scientific">Aquimarina addita</name>
    <dbReference type="NCBI Taxonomy" id="870485"/>
    <lineage>
        <taxon>Bacteria</taxon>
        <taxon>Pseudomonadati</taxon>
        <taxon>Bacteroidota</taxon>
        <taxon>Flavobacteriia</taxon>
        <taxon>Flavobacteriales</taxon>
        <taxon>Flavobacteriaceae</taxon>
        <taxon>Aquimarina</taxon>
    </lineage>
</organism>
<accession>A0ABP6UQD1</accession>
<evidence type="ECO:0008006" key="4">
    <source>
        <dbReference type="Google" id="ProtNLM"/>
    </source>
</evidence>
<dbReference type="EMBL" id="BAABCW010000011">
    <property type="protein sequence ID" value="GAA3511840.1"/>
    <property type="molecule type" value="Genomic_DNA"/>
</dbReference>
<feature type="signal peptide" evidence="1">
    <location>
        <begin position="1"/>
        <end position="18"/>
    </location>
</feature>
<evidence type="ECO:0000313" key="3">
    <source>
        <dbReference type="Proteomes" id="UP001500459"/>
    </source>
</evidence>
<comment type="caution">
    <text evidence="2">The sequence shown here is derived from an EMBL/GenBank/DDBJ whole genome shotgun (WGS) entry which is preliminary data.</text>
</comment>
<keyword evidence="1" id="KW-0732">Signal</keyword>
<proteinExistence type="predicted"/>
<reference evidence="3" key="1">
    <citation type="journal article" date="2019" name="Int. J. Syst. Evol. Microbiol.">
        <title>The Global Catalogue of Microorganisms (GCM) 10K type strain sequencing project: providing services to taxonomists for standard genome sequencing and annotation.</title>
        <authorList>
            <consortium name="The Broad Institute Genomics Platform"/>
            <consortium name="The Broad Institute Genome Sequencing Center for Infectious Disease"/>
            <person name="Wu L."/>
            <person name="Ma J."/>
        </authorList>
    </citation>
    <scope>NUCLEOTIDE SEQUENCE [LARGE SCALE GENOMIC DNA]</scope>
    <source>
        <strain evidence="3">JCM 17106</strain>
    </source>
</reference>
<gene>
    <name evidence="2" type="ORF">GCM10022393_26930</name>
</gene>
<sequence>MKKIVTSILLITSILTFAQKIELGTIFTIEFDSLNKNMNFKIQKTNSFDEIIDISNMDSIIKSSPKENEIIGVFANGKFGKNTNSMLVLISGLTENLDYDIRIKTPHKRRFQKTSTSTLFKGVKSIEYWSYQIEEIDFKSFKSIPKENFQTLLIETKIDSTCIKNADKNIEFGKQEFKIYLELAISEFDRNKNFELGKMTKYENSINSEDVSLGHFWSLGEGIYPNTKGFKFGDPISYRRIECPYFEGKLNYFYTKENHNIKVISFNWETFNESNFGINPEIKNDVKNKFDEKFEYLSETINSLLGNPIGNITEESGQRKIRWKNEKGINAYLFDFGNHNEIRLYVYKE</sequence>
<keyword evidence="3" id="KW-1185">Reference proteome</keyword>
<protein>
    <recommendedName>
        <fullName evidence="4">GLPGLI family protein</fullName>
    </recommendedName>
</protein>
<evidence type="ECO:0000313" key="2">
    <source>
        <dbReference type="EMBL" id="GAA3511840.1"/>
    </source>
</evidence>
<dbReference type="RefSeq" id="WP_344928241.1">
    <property type="nucleotide sequence ID" value="NZ_BAABCW010000011.1"/>
</dbReference>
<name>A0ABP6UQD1_9FLAO</name>
<dbReference type="Proteomes" id="UP001500459">
    <property type="component" value="Unassembled WGS sequence"/>
</dbReference>
<evidence type="ECO:0000256" key="1">
    <source>
        <dbReference type="SAM" id="SignalP"/>
    </source>
</evidence>